<feature type="domain" description="Late embryogenesis abundant protein LEA-2 subgroup" evidence="6">
    <location>
        <begin position="74"/>
        <end position="175"/>
    </location>
</feature>
<protein>
    <submittedName>
        <fullName evidence="8">Uncharacterized protein At1g08160</fullName>
    </submittedName>
</protein>
<proteinExistence type="predicted"/>
<evidence type="ECO:0000256" key="3">
    <source>
        <dbReference type="ARBA" id="ARBA00022989"/>
    </source>
</evidence>
<dbReference type="GO" id="GO:0098542">
    <property type="term" value="P:defense response to other organism"/>
    <property type="evidence" value="ECO:0007669"/>
    <property type="project" value="InterPro"/>
</dbReference>
<dbReference type="GeneID" id="111443929"/>
<evidence type="ECO:0000256" key="2">
    <source>
        <dbReference type="ARBA" id="ARBA00022692"/>
    </source>
</evidence>
<comment type="subcellular location">
    <subcellularLocation>
        <location evidence="1">Membrane</location>
        <topology evidence="1">Single-pass membrane protein</topology>
    </subcellularLocation>
</comment>
<keyword evidence="7" id="KW-1185">Reference proteome</keyword>
<evidence type="ECO:0000313" key="7">
    <source>
        <dbReference type="Proteomes" id="UP000504609"/>
    </source>
</evidence>
<dbReference type="GO" id="GO:0005886">
    <property type="term" value="C:plasma membrane"/>
    <property type="evidence" value="ECO:0007669"/>
    <property type="project" value="TreeGrafter"/>
</dbReference>
<sequence length="197" mass="22361">MAGPPQLSSRPARPNILRYVILVLVALIVLVGLVVLIIWLTVRPKRLSYTVESAAVHNFDMSTTQLNASFNFGVKAYNPNRHVSVYYDHVTVTVGFGDQDLAFGVIKPFYQPHKDVTWLNMDLNAKNFLLHDSVSKDLALEKAAGEMDLDLWIKARIRFKVGVWKSGHRTLRIRCSPVIVYLSKDKEFKRTACFTEV</sequence>
<reference evidence="8" key="1">
    <citation type="submission" date="2025-08" db="UniProtKB">
        <authorList>
            <consortium name="RefSeq"/>
        </authorList>
    </citation>
    <scope>IDENTIFICATION</scope>
    <source>
        <tissue evidence="8">Young leaves</tissue>
    </source>
</reference>
<feature type="transmembrane region" description="Helical" evidence="5">
    <location>
        <begin position="16"/>
        <end position="40"/>
    </location>
</feature>
<keyword evidence="4 5" id="KW-0472">Membrane</keyword>
<gene>
    <name evidence="8" type="primary">LOC111443929</name>
</gene>
<dbReference type="Proteomes" id="UP000504609">
    <property type="component" value="Unplaced"/>
</dbReference>
<keyword evidence="3 5" id="KW-1133">Transmembrane helix</keyword>
<dbReference type="AlphaFoldDB" id="A0A6J1FH28"/>
<dbReference type="PANTHER" id="PTHR31234:SF39">
    <property type="entry name" value="HARPIN-INDUCED PROTEIN 1 CONTAINING PROTEIN, EXPRESSED"/>
    <property type="match status" value="1"/>
</dbReference>
<name>A0A6J1FH28_CUCMO</name>
<dbReference type="InterPro" id="IPR004864">
    <property type="entry name" value="LEA_2"/>
</dbReference>
<dbReference type="PANTHER" id="PTHR31234">
    <property type="entry name" value="LATE EMBRYOGENESIS ABUNDANT (LEA) HYDROXYPROLINE-RICH GLYCOPROTEIN FAMILY"/>
    <property type="match status" value="1"/>
</dbReference>
<evidence type="ECO:0000259" key="6">
    <source>
        <dbReference type="Pfam" id="PF03168"/>
    </source>
</evidence>
<organism evidence="7 8">
    <name type="scientific">Cucurbita moschata</name>
    <name type="common">Winter crookneck squash</name>
    <name type="synonym">Cucurbita pepo var. moschata</name>
    <dbReference type="NCBI Taxonomy" id="3662"/>
    <lineage>
        <taxon>Eukaryota</taxon>
        <taxon>Viridiplantae</taxon>
        <taxon>Streptophyta</taxon>
        <taxon>Embryophyta</taxon>
        <taxon>Tracheophyta</taxon>
        <taxon>Spermatophyta</taxon>
        <taxon>Magnoliopsida</taxon>
        <taxon>eudicotyledons</taxon>
        <taxon>Gunneridae</taxon>
        <taxon>Pentapetalae</taxon>
        <taxon>rosids</taxon>
        <taxon>fabids</taxon>
        <taxon>Cucurbitales</taxon>
        <taxon>Cucurbitaceae</taxon>
        <taxon>Cucurbiteae</taxon>
        <taxon>Cucurbita</taxon>
    </lineage>
</organism>
<dbReference type="Pfam" id="PF03168">
    <property type="entry name" value="LEA_2"/>
    <property type="match status" value="1"/>
</dbReference>
<evidence type="ECO:0000256" key="4">
    <source>
        <dbReference type="ARBA" id="ARBA00023136"/>
    </source>
</evidence>
<dbReference type="RefSeq" id="XP_022937555.1">
    <property type="nucleotide sequence ID" value="XM_023081787.1"/>
</dbReference>
<evidence type="ECO:0000256" key="5">
    <source>
        <dbReference type="SAM" id="Phobius"/>
    </source>
</evidence>
<dbReference type="InterPro" id="IPR044839">
    <property type="entry name" value="NDR1-like"/>
</dbReference>
<keyword evidence="2 5" id="KW-0812">Transmembrane</keyword>
<dbReference type="KEGG" id="cmos:111443929"/>
<evidence type="ECO:0000313" key="8">
    <source>
        <dbReference type="RefSeq" id="XP_022937555.1"/>
    </source>
</evidence>
<evidence type="ECO:0000256" key="1">
    <source>
        <dbReference type="ARBA" id="ARBA00004167"/>
    </source>
</evidence>
<accession>A0A6J1FH28</accession>